<keyword evidence="10" id="KW-1185">Reference proteome</keyword>
<dbReference type="EMBL" id="LWDF02001304">
    <property type="protein sequence ID" value="KAE8239470.1"/>
    <property type="molecule type" value="Genomic_DNA"/>
</dbReference>
<keyword evidence="6" id="KW-0378">Hydrolase</keyword>
<evidence type="ECO:0000256" key="6">
    <source>
        <dbReference type="ARBA" id="ARBA00022801"/>
    </source>
</evidence>
<evidence type="ECO:0000313" key="9">
    <source>
        <dbReference type="EMBL" id="KAE8239470.1"/>
    </source>
</evidence>
<keyword evidence="4" id="KW-0540">Nuclease</keyword>
<evidence type="ECO:0000256" key="2">
    <source>
        <dbReference type="ARBA" id="ARBA00004123"/>
    </source>
</evidence>
<dbReference type="AlphaFoldDB" id="A0A177T8M8"/>
<accession>A0A177T8M8</accession>
<gene>
    <name evidence="9" type="ORF">A4X13_0g8187</name>
</gene>
<comment type="subcellular location">
    <subcellularLocation>
        <location evidence="2">Nucleus</location>
    </subcellularLocation>
</comment>
<reference evidence="9" key="1">
    <citation type="submission" date="2016-04" db="EMBL/GenBank/DDBJ databases">
        <authorList>
            <person name="Nguyen H.D."/>
            <person name="Samba Siva P."/>
            <person name="Cullis J."/>
            <person name="Levesque C.A."/>
            <person name="Hambleton S."/>
        </authorList>
    </citation>
    <scope>NUCLEOTIDE SEQUENCE</scope>
    <source>
        <strain evidence="9">DAOMC 236416</strain>
    </source>
</reference>
<comment type="similarity">
    <text evidence="3">Belongs to the HARBI1 family.</text>
</comment>
<dbReference type="Pfam" id="PF13359">
    <property type="entry name" value="DDE_Tnp_4"/>
    <property type="match status" value="1"/>
</dbReference>
<evidence type="ECO:0000256" key="5">
    <source>
        <dbReference type="ARBA" id="ARBA00022723"/>
    </source>
</evidence>
<feature type="domain" description="DDE Tnp4" evidence="8">
    <location>
        <begin position="115"/>
        <end position="273"/>
    </location>
</feature>
<dbReference type="InterPro" id="IPR027806">
    <property type="entry name" value="HARBI1_dom"/>
</dbReference>
<protein>
    <recommendedName>
        <fullName evidence="8">DDE Tnp4 domain-containing protein</fullName>
    </recommendedName>
</protein>
<evidence type="ECO:0000313" key="10">
    <source>
        <dbReference type="Proteomes" id="UP000077521"/>
    </source>
</evidence>
<organism evidence="9 10">
    <name type="scientific">Tilletia indica</name>
    <dbReference type="NCBI Taxonomy" id="43049"/>
    <lineage>
        <taxon>Eukaryota</taxon>
        <taxon>Fungi</taxon>
        <taxon>Dikarya</taxon>
        <taxon>Basidiomycota</taxon>
        <taxon>Ustilaginomycotina</taxon>
        <taxon>Exobasidiomycetes</taxon>
        <taxon>Tilletiales</taxon>
        <taxon>Tilletiaceae</taxon>
        <taxon>Tilletia</taxon>
    </lineage>
</organism>
<proteinExistence type="inferred from homology"/>
<reference evidence="9" key="2">
    <citation type="journal article" date="2019" name="IMA Fungus">
        <title>Genome sequencing and comparison of five Tilletia species to identify candidate genes for the detection of regulated species infecting wheat.</title>
        <authorList>
            <person name="Nguyen H.D.T."/>
            <person name="Sultana T."/>
            <person name="Kesanakurti P."/>
            <person name="Hambleton S."/>
        </authorList>
    </citation>
    <scope>NUCLEOTIDE SEQUENCE</scope>
    <source>
        <strain evidence="9">DAOMC 236416</strain>
    </source>
</reference>
<evidence type="ECO:0000256" key="4">
    <source>
        <dbReference type="ARBA" id="ARBA00022722"/>
    </source>
</evidence>
<dbReference type="InterPro" id="IPR045249">
    <property type="entry name" value="HARBI1-like"/>
</dbReference>
<dbReference type="GO" id="GO:0046872">
    <property type="term" value="F:metal ion binding"/>
    <property type="evidence" value="ECO:0007669"/>
    <property type="project" value="UniProtKB-KW"/>
</dbReference>
<name>A0A177T8M8_9BASI</name>
<comment type="cofactor">
    <cofactor evidence="1">
        <name>a divalent metal cation</name>
        <dbReference type="ChEBI" id="CHEBI:60240"/>
    </cofactor>
</comment>
<evidence type="ECO:0000256" key="7">
    <source>
        <dbReference type="ARBA" id="ARBA00023242"/>
    </source>
</evidence>
<dbReference type="GO" id="GO:0005634">
    <property type="term" value="C:nucleus"/>
    <property type="evidence" value="ECO:0007669"/>
    <property type="project" value="UniProtKB-SubCell"/>
</dbReference>
<comment type="caution">
    <text evidence="9">The sequence shown here is derived from an EMBL/GenBank/DDBJ whole genome shotgun (WGS) entry which is preliminary data.</text>
</comment>
<evidence type="ECO:0000256" key="3">
    <source>
        <dbReference type="ARBA" id="ARBA00006958"/>
    </source>
</evidence>
<keyword evidence="5" id="KW-0479">Metal-binding</keyword>
<dbReference type="PANTHER" id="PTHR22930">
    <property type="match status" value="1"/>
</dbReference>
<evidence type="ECO:0000259" key="8">
    <source>
        <dbReference type="Pfam" id="PF13359"/>
    </source>
</evidence>
<dbReference type="GO" id="GO:0016787">
    <property type="term" value="F:hydrolase activity"/>
    <property type="evidence" value="ECO:0007669"/>
    <property type="project" value="UniProtKB-KW"/>
</dbReference>
<dbReference type="GO" id="GO:0004518">
    <property type="term" value="F:nuclease activity"/>
    <property type="evidence" value="ECO:0007669"/>
    <property type="project" value="UniProtKB-KW"/>
</dbReference>
<sequence length="419" mass="47644">MSHAAFYAIVELIKGHSVFDVSDPRRPGASPAEQASVAFYWFGRFGNGGGVVDVAFVCGCSEGSVVAFSRRVTEALYDMRQQVLCWASEQEKADAKAWVAERTKCVEFSRGWSMVDGSLFPLAFKPGRSAHHREYFDRKSNYSLNVQLVVLPTTLRIIDFVAGYKGSTQDSRAFAASDVVKNSGLYLDQGDFIWIDGGYGFSEFTCGPYDHIVASKSSEFRKYNYHVSNVRVRSEHAFGYLKGRFQSLRGIRMLLRNGEDHTRMVKTVVAMLVAHNLALRWDGEDERNVFVDLSSLSADAKRVWSELQDIGEDQETLEAEAWTRRTREYEARMASSAGTQTQLSQYAKDRARRSGAKALREELHVALFRSLGRPFVETSKESRLKDMTKEGLRRYKAEKARKAEQARLRRQEQREARRR</sequence>
<evidence type="ECO:0000256" key="1">
    <source>
        <dbReference type="ARBA" id="ARBA00001968"/>
    </source>
</evidence>
<keyword evidence="7" id="KW-0539">Nucleus</keyword>
<dbReference type="Proteomes" id="UP000077521">
    <property type="component" value="Unassembled WGS sequence"/>
</dbReference>